<protein>
    <submittedName>
        <fullName evidence="2">ROK family protein</fullName>
    </submittedName>
</protein>
<organism evidence="2 3">
    <name type="scientific">Planococcus halocryophilus</name>
    <dbReference type="NCBI Taxonomy" id="1215089"/>
    <lineage>
        <taxon>Bacteria</taxon>
        <taxon>Bacillati</taxon>
        <taxon>Bacillota</taxon>
        <taxon>Bacilli</taxon>
        <taxon>Bacillales</taxon>
        <taxon>Caryophanaceae</taxon>
        <taxon>Planococcus</taxon>
    </lineage>
</organism>
<dbReference type="PANTHER" id="PTHR18964">
    <property type="entry name" value="ROK (REPRESSOR, ORF, KINASE) FAMILY"/>
    <property type="match status" value="1"/>
</dbReference>
<dbReference type="KEGG" id="phc:BBI08_11355"/>
<sequence length="304" mass="32929">MLLAVFDIGGTNIKYGVGDSEGYLVVEKVTSTEAFKGGGKLVGRIKTLTKDLQKDWAIEGVAISTAGSIDSKAGKVIYATETIPGYSGMNVKQILETELQLPVELENDVHCGALGELSKDVSSDAHNLLFLTIGTGIGGSLALNGQIHKGSTHLAGAIGHMNLYPNGRLCLCGQRGCFEQYASASRLEQKIQEVNPQQQLPAFMEKVKCGDNASVKLFHEWLDDLALGLQSLIYIWNPDSVVIGGGISAQGKWLEQEIEKAVFRNLLDPFKEKLTIRLAKNGNRSNLLGAIKNYELQQVRRGAK</sequence>
<proteinExistence type="inferred from homology"/>
<reference evidence="2" key="1">
    <citation type="submission" date="2016-10" db="EMBL/GenBank/DDBJ databases">
        <authorList>
            <person name="de Groot N.N."/>
        </authorList>
    </citation>
    <scope>NUCLEOTIDE SEQUENCE</scope>
    <source>
        <strain evidence="2">DSM 24743</strain>
    </source>
</reference>
<gene>
    <name evidence="2" type="ORF">BBI08_11355</name>
</gene>
<dbReference type="RefSeq" id="WP_008496135.1">
    <property type="nucleotide sequence ID" value="NZ_CP016537.2"/>
</dbReference>
<dbReference type="EMBL" id="CP016537">
    <property type="protein sequence ID" value="ANU14430.1"/>
    <property type="molecule type" value="Genomic_DNA"/>
</dbReference>
<dbReference type="Gene3D" id="3.30.420.40">
    <property type="match status" value="2"/>
</dbReference>
<dbReference type="InterPro" id="IPR043129">
    <property type="entry name" value="ATPase_NBD"/>
</dbReference>
<dbReference type="Proteomes" id="UP000092687">
    <property type="component" value="Chromosome"/>
</dbReference>
<dbReference type="InterPro" id="IPR000600">
    <property type="entry name" value="ROK"/>
</dbReference>
<evidence type="ECO:0000256" key="1">
    <source>
        <dbReference type="ARBA" id="ARBA00006479"/>
    </source>
</evidence>
<dbReference type="SUPFAM" id="SSF53067">
    <property type="entry name" value="Actin-like ATPase domain"/>
    <property type="match status" value="1"/>
</dbReference>
<dbReference type="AlphaFoldDB" id="A0A1C7DS03"/>
<dbReference type="CDD" id="cd24068">
    <property type="entry name" value="ASKHA_NBD_ROK_FnNanK-like"/>
    <property type="match status" value="1"/>
</dbReference>
<dbReference type="STRING" id="1215089.BBI08_11355"/>
<evidence type="ECO:0000313" key="2">
    <source>
        <dbReference type="EMBL" id="ANU14430.1"/>
    </source>
</evidence>
<keyword evidence="3" id="KW-1185">Reference proteome</keyword>
<accession>A0A1C7DS03</accession>
<dbReference type="Pfam" id="PF00480">
    <property type="entry name" value="ROK"/>
    <property type="match status" value="1"/>
</dbReference>
<evidence type="ECO:0000313" key="3">
    <source>
        <dbReference type="Proteomes" id="UP000092687"/>
    </source>
</evidence>
<dbReference type="PANTHER" id="PTHR18964:SF165">
    <property type="entry name" value="BETA-GLUCOSIDE KINASE"/>
    <property type="match status" value="1"/>
</dbReference>
<dbReference type="OrthoDB" id="9795247at2"/>
<name>A0A1C7DS03_9BACL</name>
<comment type="similarity">
    <text evidence="1">Belongs to the ROK (NagC/XylR) family.</text>
</comment>